<proteinExistence type="inferred from homology"/>
<dbReference type="InterPro" id="IPR029063">
    <property type="entry name" value="SAM-dependent_MTases_sf"/>
</dbReference>
<comment type="catalytic activity">
    <reaction evidence="12">
        <text>small RNA 3'-end nucleotide + S-adenosyl-L-methionine = small RNA 3'-end 2'-O-methylnucleotide + S-adenosyl-L-homocysteine + H(+)</text>
        <dbReference type="Rhea" id="RHEA:37887"/>
        <dbReference type="Rhea" id="RHEA-COMP:10415"/>
        <dbReference type="Rhea" id="RHEA-COMP:10416"/>
        <dbReference type="ChEBI" id="CHEBI:15378"/>
        <dbReference type="ChEBI" id="CHEBI:57856"/>
        <dbReference type="ChEBI" id="CHEBI:59789"/>
        <dbReference type="ChEBI" id="CHEBI:74896"/>
        <dbReference type="ChEBI" id="CHEBI:74898"/>
        <dbReference type="EC" id="2.1.1.386"/>
    </reaction>
</comment>
<dbReference type="GO" id="GO:0090486">
    <property type="term" value="F:small RNA 2'-O-methyltransferase activity"/>
    <property type="evidence" value="ECO:0007669"/>
    <property type="project" value="UniProtKB-EC"/>
</dbReference>
<evidence type="ECO:0000256" key="8">
    <source>
        <dbReference type="ARBA" id="ARBA00022842"/>
    </source>
</evidence>
<comment type="cofactor">
    <cofactor evidence="1">
        <name>Mg(2+)</name>
        <dbReference type="ChEBI" id="CHEBI:18420"/>
    </cofactor>
</comment>
<protein>
    <recommendedName>
        <fullName evidence="3">Small RNA 2'-O-methyltransferase</fullName>
        <ecNumber evidence="11">2.1.1.386</ecNumber>
    </recommendedName>
</protein>
<evidence type="ECO:0000256" key="6">
    <source>
        <dbReference type="ARBA" id="ARBA00022691"/>
    </source>
</evidence>
<reference evidence="13" key="1">
    <citation type="submission" date="2022-08" db="UniProtKB">
        <authorList>
            <consortium name="EnsemblMetazoa"/>
        </authorList>
    </citation>
    <scope>IDENTIFICATION</scope>
    <source>
        <strain evidence="13">Israel</strain>
    </source>
</reference>
<dbReference type="GO" id="GO:0003723">
    <property type="term" value="F:RNA binding"/>
    <property type="evidence" value="ECO:0007669"/>
    <property type="project" value="UniProtKB-KW"/>
</dbReference>
<evidence type="ECO:0000256" key="4">
    <source>
        <dbReference type="ARBA" id="ARBA00022603"/>
    </source>
</evidence>
<evidence type="ECO:0000256" key="12">
    <source>
        <dbReference type="ARBA" id="ARBA00048418"/>
    </source>
</evidence>
<keyword evidence="8" id="KW-0460">Magnesium</keyword>
<dbReference type="PANTHER" id="PTHR21404">
    <property type="entry name" value="HEN1"/>
    <property type="match status" value="1"/>
</dbReference>
<keyword evidence="6" id="KW-0949">S-adenosyl-L-methionine</keyword>
<evidence type="ECO:0000256" key="2">
    <source>
        <dbReference type="ARBA" id="ARBA00009026"/>
    </source>
</evidence>
<sequence>MNNLDAFVAIELIEHLYPEELERLPYNVFHLIRPQIAIFTTPNSDFNILFATLPAQKFRHDDHKFEWSREQFREWADNLTERFPDYSVDVQGIGPAPEGAEEDYGCCSQAAIFVRRPDSAVEINPQEIQEYNEGAKIQKYDIILECDYPFDERSREQKITDCAMYQINRMEHRRRMDREDEYDNFRLEIPLERIVEEVSGEVSTTVEELEVLLKAKNLQIEEGTVIVVSDDEEYDEYQEEFGEDRIRN</sequence>
<dbReference type="InterPro" id="IPR026610">
    <property type="entry name" value="Hen1"/>
</dbReference>
<evidence type="ECO:0000313" key="14">
    <source>
        <dbReference type="Proteomes" id="UP000092462"/>
    </source>
</evidence>
<keyword evidence="5" id="KW-0808">Transferase</keyword>
<keyword evidence="14" id="KW-1185">Reference proteome</keyword>
<keyword evidence="10" id="KW-0943">RNA-mediated gene silencing</keyword>
<organism evidence="13 14">
    <name type="scientific">Phlebotomus papatasi</name>
    <name type="common">Sandfly</name>
    <dbReference type="NCBI Taxonomy" id="29031"/>
    <lineage>
        <taxon>Eukaryota</taxon>
        <taxon>Metazoa</taxon>
        <taxon>Ecdysozoa</taxon>
        <taxon>Arthropoda</taxon>
        <taxon>Hexapoda</taxon>
        <taxon>Insecta</taxon>
        <taxon>Pterygota</taxon>
        <taxon>Neoptera</taxon>
        <taxon>Endopterygota</taxon>
        <taxon>Diptera</taxon>
        <taxon>Nematocera</taxon>
        <taxon>Psychodoidea</taxon>
        <taxon>Psychodidae</taxon>
        <taxon>Phlebotomus</taxon>
        <taxon>Phlebotomus</taxon>
    </lineage>
</organism>
<evidence type="ECO:0000256" key="5">
    <source>
        <dbReference type="ARBA" id="ARBA00022679"/>
    </source>
</evidence>
<keyword evidence="4" id="KW-0489">Methyltransferase</keyword>
<evidence type="ECO:0000256" key="7">
    <source>
        <dbReference type="ARBA" id="ARBA00022723"/>
    </source>
</evidence>
<dbReference type="VEuPathDB" id="VectorBase:PPAPM1_011712"/>
<dbReference type="VEuPathDB" id="VectorBase:PPAI004714"/>
<accession>A0A1B0DAK9</accession>
<dbReference type="GO" id="GO:0034587">
    <property type="term" value="P:piRNA processing"/>
    <property type="evidence" value="ECO:0007669"/>
    <property type="project" value="TreeGrafter"/>
</dbReference>
<dbReference type="EMBL" id="AJVK01029174">
    <property type="status" value="NOT_ANNOTATED_CDS"/>
    <property type="molecule type" value="Genomic_DNA"/>
</dbReference>
<dbReference type="EC" id="2.1.1.386" evidence="11"/>
<comment type="similarity">
    <text evidence="2">Belongs to the methyltransferase superfamily. HEN1 family.</text>
</comment>
<dbReference type="GO" id="GO:0046872">
    <property type="term" value="F:metal ion binding"/>
    <property type="evidence" value="ECO:0007669"/>
    <property type="project" value="UniProtKB-KW"/>
</dbReference>
<dbReference type="PANTHER" id="PTHR21404:SF3">
    <property type="entry name" value="SMALL RNA 2'-O-METHYLTRANSFERASE"/>
    <property type="match status" value="1"/>
</dbReference>
<dbReference type="Proteomes" id="UP000092462">
    <property type="component" value="Unassembled WGS sequence"/>
</dbReference>
<evidence type="ECO:0000313" key="13">
    <source>
        <dbReference type="EnsemblMetazoa" id="PPAI004714-PA"/>
    </source>
</evidence>
<dbReference type="GO" id="GO:0030422">
    <property type="term" value="P:siRNA processing"/>
    <property type="evidence" value="ECO:0007669"/>
    <property type="project" value="TreeGrafter"/>
</dbReference>
<keyword evidence="7" id="KW-0479">Metal-binding</keyword>
<name>A0A1B0DAK9_PHLPP</name>
<dbReference type="GO" id="GO:0005634">
    <property type="term" value="C:nucleus"/>
    <property type="evidence" value="ECO:0007669"/>
    <property type="project" value="TreeGrafter"/>
</dbReference>
<dbReference type="GO" id="GO:0001510">
    <property type="term" value="P:RNA methylation"/>
    <property type="evidence" value="ECO:0007669"/>
    <property type="project" value="InterPro"/>
</dbReference>
<evidence type="ECO:0000256" key="1">
    <source>
        <dbReference type="ARBA" id="ARBA00001946"/>
    </source>
</evidence>
<dbReference type="EnsemblMetazoa" id="PPAI004714-RA">
    <property type="protein sequence ID" value="PPAI004714-PA"/>
    <property type="gene ID" value="PPAI004714"/>
</dbReference>
<evidence type="ECO:0000256" key="9">
    <source>
        <dbReference type="ARBA" id="ARBA00022884"/>
    </source>
</evidence>
<evidence type="ECO:0000256" key="11">
    <source>
        <dbReference type="ARBA" id="ARBA00035025"/>
    </source>
</evidence>
<evidence type="ECO:0000256" key="10">
    <source>
        <dbReference type="ARBA" id="ARBA00023158"/>
    </source>
</evidence>
<dbReference type="AlphaFoldDB" id="A0A1B0DAK9"/>
<dbReference type="GO" id="GO:0005737">
    <property type="term" value="C:cytoplasm"/>
    <property type="evidence" value="ECO:0007669"/>
    <property type="project" value="TreeGrafter"/>
</dbReference>
<keyword evidence="9" id="KW-0694">RNA-binding</keyword>
<evidence type="ECO:0000256" key="3">
    <source>
        <dbReference type="ARBA" id="ARBA00021330"/>
    </source>
</evidence>
<dbReference type="Gene3D" id="3.40.50.150">
    <property type="entry name" value="Vaccinia Virus protein VP39"/>
    <property type="match status" value="1"/>
</dbReference>